<keyword evidence="2" id="KW-0812">Transmembrane</keyword>
<keyword evidence="2" id="KW-0472">Membrane</keyword>
<proteinExistence type="predicted"/>
<gene>
    <name evidence="3" type="ORF">NCGR_LOCUS56726</name>
</gene>
<feature type="transmembrane region" description="Helical" evidence="2">
    <location>
        <begin position="46"/>
        <end position="64"/>
    </location>
</feature>
<dbReference type="OrthoDB" id="696612at2759"/>
<sequence>MPSPGRGGITETTMLSPGGGGGDTTPARKKDDTEEADKAYLNEMRGWLMTVATLFIGLAFEAVLHPPEWFKTEWYQAGPQPWWLWKQQNDAGVAAPAPSHHAAAATRGEILKAAFYLAFNAITSGTAFAVVVILLWAPNKASLAKPVLDLCHSC</sequence>
<feature type="region of interest" description="Disordered" evidence="1">
    <location>
        <begin position="1"/>
        <end position="33"/>
    </location>
</feature>
<keyword evidence="4" id="KW-1185">Reference proteome</keyword>
<evidence type="ECO:0000256" key="1">
    <source>
        <dbReference type="SAM" id="MobiDB-lite"/>
    </source>
</evidence>
<dbReference type="EMBL" id="CAJGYO010000017">
    <property type="protein sequence ID" value="CAD6332628.1"/>
    <property type="molecule type" value="Genomic_DNA"/>
</dbReference>
<accession>A0A811RUS4</accession>
<dbReference type="Proteomes" id="UP000604825">
    <property type="component" value="Unassembled WGS sequence"/>
</dbReference>
<evidence type="ECO:0000313" key="4">
    <source>
        <dbReference type="Proteomes" id="UP000604825"/>
    </source>
</evidence>
<dbReference type="AlphaFoldDB" id="A0A811RUS4"/>
<evidence type="ECO:0000256" key="2">
    <source>
        <dbReference type="SAM" id="Phobius"/>
    </source>
</evidence>
<evidence type="ECO:0000313" key="3">
    <source>
        <dbReference type="EMBL" id="CAD6332628.1"/>
    </source>
</evidence>
<name>A0A811RUS4_9POAL</name>
<keyword evidence="2" id="KW-1133">Transmembrane helix</keyword>
<feature type="transmembrane region" description="Helical" evidence="2">
    <location>
        <begin position="113"/>
        <end position="137"/>
    </location>
</feature>
<comment type="caution">
    <text evidence="3">The sequence shown here is derived from an EMBL/GenBank/DDBJ whole genome shotgun (WGS) entry which is preliminary data.</text>
</comment>
<evidence type="ECO:0008006" key="5">
    <source>
        <dbReference type="Google" id="ProtNLM"/>
    </source>
</evidence>
<reference evidence="3" key="1">
    <citation type="submission" date="2020-10" db="EMBL/GenBank/DDBJ databases">
        <authorList>
            <person name="Han B."/>
            <person name="Lu T."/>
            <person name="Zhao Q."/>
            <person name="Huang X."/>
            <person name="Zhao Y."/>
        </authorList>
    </citation>
    <scope>NUCLEOTIDE SEQUENCE</scope>
</reference>
<organism evidence="3 4">
    <name type="scientific">Miscanthus lutarioriparius</name>
    <dbReference type="NCBI Taxonomy" id="422564"/>
    <lineage>
        <taxon>Eukaryota</taxon>
        <taxon>Viridiplantae</taxon>
        <taxon>Streptophyta</taxon>
        <taxon>Embryophyta</taxon>
        <taxon>Tracheophyta</taxon>
        <taxon>Spermatophyta</taxon>
        <taxon>Magnoliopsida</taxon>
        <taxon>Liliopsida</taxon>
        <taxon>Poales</taxon>
        <taxon>Poaceae</taxon>
        <taxon>PACMAD clade</taxon>
        <taxon>Panicoideae</taxon>
        <taxon>Andropogonodae</taxon>
        <taxon>Andropogoneae</taxon>
        <taxon>Saccharinae</taxon>
        <taxon>Miscanthus</taxon>
    </lineage>
</organism>
<protein>
    <recommendedName>
        <fullName evidence="5">PGG domain-containing protein</fullName>
    </recommendedName>
</protein>